<keyword evidence="4" id="KW-0762">Sugar transport</keyword>
<keyword evidence="3" id="KW-1003">Cell membrane</keyword>
<dbReference type="InterPro" id="IPR003352">
    <property type="entry name" value="PTS_EIIC"/>
</dbReference>
<gene>
    <name evidence="11" type="ORF">SAMN02746019_00021790</name>
</gene>
<dbReference type="GO" id="GO:0009401">
    <property type="term" value="P:phosphoenolpyruvate-dependent sugar phosphotransferase system"/>
    <property type="evidence" value="ECO:0007669"/>
    <property type="project" value="UniProtKB-KW"/>
</dbReference>
<evidence type="ECO:0000256" key="4">
    <source>
        <dbReference type="ARBA" id="ARBA00022597"/>
    </source>
</evidence>
<keyword evidence="2" id="KW-0813">Transport</keyword>
<reference evidence="12" key="1">
    <citation type="submission" date="2017-06" db="EMBL/GenBank/DDBJ databases">
        <authorList>
            <person name="Varghese N."/>
            <person name="Submissions S."/>
        </authorList>
    </citation>
    <scope>NUCLEOTIDE SEQUENCE [LARGE SCALE GENOMIC DNA]</scope>
    <source>
        <strain evidence="12">JAD2</strain>
    </source>
</reference>
<sequence>MFATLQRIGRSLMLPIAVLPAAGILLRFGQPDLLNIPWLADAGGVIFGNLPLLFAIGVAIGFTADVGTAGLAGAVCYWVLTKVLADISTSVYRLEKPSDMGVLAGILSGLLAAYLYERFHTIQLPEWLAFFGGKRFVPIVTAFAAVILGIVFGLIWHWPEQWLAAVGNWATQAGPLGAAVHAFLNRLLIPFGLHHIINSIVWFQFGDLTRFFETRGAEGGLFMTGFFPIMLFGLPGAALAMYMTADPKRRPIVGGILFSAALTSFVTGITEPVEFAFMFVAPVLYVLHAVLTGISAFVTISLGIRHGFTFSSGIIDYIINFGIAKQPLLLLGVGVIFGVIYYVLFSWLIQTLNIPTPGREPEA</sequence>
<evidence type="ECO:0000256" key="2">
    <source>
        <dbReference type="ARBA" id="ARBA00022448"/>
    </source>
</evidence>
<evidence type="ECO:0000256" key="9">
    <source>
        <dbReference type="SAM" id="Phobius"/>
    </source>
</evidence>
<feature type="transmembrane region" description="Helical" evidence="9">
    <location>
        <begin position="187"/>
        <end position="205"/>
    </location>
</feature>
<feature type="transmembrane region" description="Helical" evidence="9">
    <location>
        <begin position="252"/>
        <end position="269"/>
    </location>
</feature>
<dbReference type="RefSeq" id="WP_200808014.1">
    <property type="nucleotide sequence ID" value="NZ_FYEK01000003.1"/>
</dbReference>
<evidence type="ECO:0000256" key="1">
    <source>
        <dbReference type="ARBA" id="ARBA00004651"/>
    </source>
</evidence>
<evidence type="ECO:0000313" key="11">
    <source>
        <dbReference type="EMBL" id="SNB51615.1"/>
    </source>
</evidence>
<keyword evidence="6 9" id="KW-0812">Transmembrane</keyword>
<dbReference type="Pfam" id="PF02378">
    <property type="entry name" value="PTS_EIIC"/>
    <property type="match status" value="1"/>
</dbReference>
<dbReference type="PANTHER" id="PTHR30009:SF4">
    <property type="entry name" value="PTS SYSTEM N-ACETYLGLUCOSAMINE-SPECIFIC EIICBA COMPONENT"/>
    <property type="match status" value="1"/>
</dbReference>
<dbReference type="PANTHER" id="PTHR30009">
    <property type="entry name" value="CYTOCHROME C-TYPE SYNTHESIS PROTEIN AND PTS TRANSMEMBRANE COMPONENT"/>
    <property type="match status" value="1"/>
</dbReference>
<dbReference type="InterPro" id="IPR013013">
    <property type="entry name" value="PTS_EIIC_1"/>
</dbReference>
<keyword evidence="8 9" id="KW-0472">Membrane</keyword>
<dbReference type="GO" id="GO:0005886">
    <property type="term" value="C:plasma membrane"/>
    <property type="evidence" value="ECO:0007669"/>
    <property type="project" value="UniProtKB-SubCell"/>
</dbReference>
<feature type="transmembrane region" description="Helical" evidence="9">
    <location>
        <begin position="50"/>
        <end position="80"/>
    </location>
</feature>
<keyword evidence="12" id="KW-1185">Reference proteome</keyword>
<comment type="subcellular location">
    <subcellularLocation>
        <location evidence="1">Cell membrane</location>
        <topology evidence="1">Multi-pass membrane protein</topology>
    </subcellularLocation>
</comment>
<organism evidence="11 12">
    <name type="scientific">Thermoflexus hugenholtzii JAD2</name>
    <dbReference type="NCBI Taxonomy" id="877466"/>
    <lineage>
        <taxon>Bacteria</taxon>
        <taxon>Bacillati</taxon>
        <taxon>Chloroflexota</taxon>
        <taxon>Thermoflexia</taxon>
        <taxon>Thermoflexales</taxon>
        <taxon>Thermoflexaceae</taxon>
        <taxon>Thermoflexus</taxon>
    </lineage>
</organism>
<accession>A0A212PX96</accession>
<dbReference type="InterPro" id="IPR050429">
    <property type="entry name" value="PTS_Glucose_EIICBA"/>
</dbReference>
<dbReference type="PROSITE" id="PS51103">
    <property type="entry name" value="PTS_EIIC_TYPE_1"/>
    <property type="match status" value="1"/>
</dbReference>
<protein>
    <submittedName>
        <fullName evidence="11">PTS system, N-acetylglucosamine-specific IIC component</fullName>
    </submittedName>
</protein>
<dbReference type="EMBL" id="FYEK01000003">
    <property type="protein sequence ID" value="SNB51615.1"/>
    <property type="molecule type" value="Genomic_DNA"/>
</dbReference>
<evidence type="ECO:0000256" key="6">
    <source>
        <dbReference type="ARBA" id="ARBA00022692"/>
    </source>
</evidence>
<feature type="transmembrane region" description="Helical" evidence="9">
    <location>
        <begin position="12"/>
        <end position="30"/>
    </location>
</feature>
<keyword evidence="7 9" id="KW-1133">Transmembrane helix</keyword>
<dbReference type="GO" id="GO:0008982">
    <property type="term" value="F:protein-N(PI)-phosphohistidine-sugar phosphotransferase activity"/>
    <property type="evidence" value="ECO:0007669"/>
    <property type="project" value="InterPro"/>
</dbReference>
<dbReference type="GO" id="GO:0015764">
    <property type="term" value="P:N-acetylglucosamine transport"/>
    <property type="evidence" value="ECO:0007669"/>
    <property type="project" value="TreeGrafter"/>
</dbReference>
<keyword evidence="5" id="KW-0598">Phosphotransferase system</keyword>
<feature type="domain" description="PTS EIIC type-1" evidence="10">
    <location>
        <begin position="1"/>
        <end position="361"/>
    </location>
</feature>
<dbReference type="Proteomes" id="UP000197025">
    <property type="component" value="Unassembled WGS sequence"/>
</dbReference>
<dbReference type="FunCoup" id="A0A212PX96">
    <property type="interactions" value="27"/>
</dbReference>
<evidence type="ECO:0000256" key="7">
    <source>
        <dbReference type="ARBA" id="ARBA00022989"/>
    </source>
</evidence>
<feature type="transmembrane region" description="Helical" evidence="9">
    <location>
        <begin position="328"/>
        <end position="349"/>
    </location>
</feature>
<evidence type="ECO:0000256" key="5">
    <source>
        <dbReference type="ARBA" id="ARBA00022683"/>
    </source>
</evidence>
<feature type="transmembrane region" description="Helical" evidence="9">
    <location>
        <begin position="225"/>
        <end position="245"/>
    </location>
</feature>
<evidence type="ECO:0000313" key="12">
    <source>
        <dbReference type="Proteomes" id="UP000197025"/>
    </source>
</evidence>
<feature type="transmembrane region" description="Helical" evidence="9">
    <location>
        <begin position="136"/>
        <end position="156"/>
    </location>
</feature>
<dbReference type="AlphaFoldDB" id="A0A212PX96"/>
<dbReference type="GO" id="GO:0090563">
    <property type="term" value="F:protein-phosphocysteine-sugar phosphotransferase activity"/>
    <property type="evidence" value="ECO:0007669"/>
    <property type="project" value="TreeGrafter"/>
</dbReference>
<name>A0A212PX96_9CHLR</name>
<dbReference type="InParanoid" id="A0A212PX96"/>
<evidence type="ECO:0000259" key="10">
    <source>
        <dbReference type="PROSITE" id="PS51103"/>
    </source>
</evidence>
<evidence type="ECO:0000256" key="8">
    <source>
        <dbReference type="ARBA" id="ARBA00023136"/>
    </source>
</evidence>
<evidence type="ECO:0000256" key="3">
    <source>
        <dbReference type="ARBA" id="ARBA00022475"/>
    </source>
</evidence>
<feature type="transmembrane region" description="Helical" evidence="9">
    <location>
        <begin position="100"/>
        <end position="116"/>
    </location>
</feature>
<proteinExistence type="predicted"/>
<feature type="transmembrane region" description="Helical" evidence="9">
    <location>
        <begin position="275"/>
        <end position="304"/>
    </location>
</feature>